<feature type="region of interest" description="Disordered" evidence="4">
    <location>
        <begin position="444"/>
        <end position="471"/>
    </location>
</feature>
<evidence type="ECO:0000256" key="1">
    <source>
        <dbReference type="ARBA" id="ARBA00004123"/>
    </source>
</evidence>
<keyword evidence="3" id="KW-0539">Nucleus</keyword>
<dbReference type="InterPro" id="IPR036390">
    <property type="entry name" value="WH_DNA-bd_sf"/>
</dbReference>
<dbReference type="AlphaFoldDB" id="A0A0X8HTQ3"/>
<dbReference type="RefSeq" id="XP_017988270.1">
    <property type="nucleotide sequence ID" value="XM_018132449.1"/>
</dbReference>
<sequence length="585" mass="65062">MSEQRQNYPSIVQLAGKNGPLAQIWLASTLTNLNRSYLKTNILQSVEEISKVTSGDYESDALEPVTLRVSGELLHGVVRVYSQKANYLLSDISDLLQKINSLFRGNIQRGSTVNIDTVLRIDQLILQDTVTEMDVLAVPALELDDNETHPNLLERGHSMDRQVQGANAMGKTAPWDLSLEVGRRFAPDDDLGQQSSILDLNFELSGDNSKSWGEGTHNSEFNNENSGTPQSDHNETVGNLPDDLPDDNMDWDLGVVQQDHEDSESGSEHDSIEVGRKMSNNSILHETAEFGFDLEVSKDPFQDAIEEQEEALSAHGPVKATPKRSKNTNLINVKRIHVDSEYELKDSVVKGGPSAEIISDDTLERSIEPNKKRKWSELASAIDFLPNYSVNHFSPLSVYFKKAKHFETPNADHEEEFVLDDHIDMSLGLDETLFDNSSIHAGTEEEIPPADQSGIEGHPSIPSSAATEQPDMHEFSHISESEITQIKPTQEVRLDTGELVSKSTVEMANAVRTTFINKQQATFDELLKTRYSSNLTDLTKSEVSKAFFELLVLATAECIDISQQQTFGEITVNSNGQLYEKFIEA</sequence>
<dbReference type="GO" id="GO:0007064">
    <property type="term" value="P:mitotic sister chromatid cohesion"/>
    <property type="evidence" value="ECO:0007669"/>
    <property type="project" value="TreeGrafter"/>
</dbReference>
<evidence type="ECO:0000256" key="3">
    <source>
        <dbReference type="ARBA" id="ARBA00023242"/>
    </source>
</evidence>
<comment type="similarity">
    <text evidence="2">Belongs to the rad21 family.</text>
</comment>
<evidence type="ECO:0000256" key="4">
    <source>
        <dbReference type="SAM" id="MobiDB-lite"/>
    </source>
</evidence>
<name>A0A0X8HTQ3_9SACH</name>
<dbReference type="Proteomes" id="UP000243052">
    <property type="component" value="Chromosome v"/>
</dbReference>
<organism evidence="7 8">
    <name type="scientific">Eremothecium sinecaudum</name>
    <dbReference type="NCBI Taxonomy" id="45286"/>
    <lineage>
        <taxon>Eukaryota</taxon>
        <taxon>Fungi</taxon>
        <taxon>Dikarya</taxon>
        <taxon>Ascomycota</taxon>
        <taxon>Saccharomycotina</taxon>
        <taxon>Saccharomycetes</taxon>
        <taxon>Saccharomycetales</taxon>
        <taxon>Saccharomycetaceae</taxon>
        <taxon>Eremothecium</taxon>
    </lineage>
</organism>
<keyword evidence="8" id="KW-1185">Reference proteome</keyword>
<dbReference type="GO" id="GO:0030892">
    <property type="term" value="C:mitotic cohesin complex"/>
    <property type="evidence" value="ECO:0007669"/>
    <property type="project" value="TreeGrafter"/>
</dbReference>
<dbReference type="GO" id="GO:0003682">
    <property type="term" value="F:chromatin binding"/>
    <property type="evidence" value="ECO:0007669"/>
    <property type="project" value="TreeGrafter"/>
</dbReference>
<dbReference type="InterPro" id="IPR023093">
    <property type="entry name" value="ScpA-like_C"/>
</dbReference>
<dbReference type="Gene3D" id="1.10.10.580">
    <property type="entry name" value="Structural maintenance of chromosome 1. Chain E"/>
    <property type="match status" value="1"/>
</dbReference>
<dbReference type="GeneID" id="28724555"/>
<protein>
    <submittedName>
        <fullName evidence="7">HEL006Wp</fullName>
    </submittedName>
</protein>
<feature type="domain" description="Rad21/Rec8-like protein N-terminal" evidence="6">
    <location>
        <begin position="15"/>
        <end position="106"/>
    </location>
</feature>
<dbReference type="GO" id="GO:0005634">
    <property type="term" value="C:nucleus"/>
    <property type="evidence" value="ECO:0007669"/>
    <property type="project" value="UniProtKB-SubCell"/>
</dbReference>
<gene>
    <name evidence="7" type="ORF">AW171_hschr53212</name>
</gene>
<comment type="subcellular location">
    <subcellularLocation>
        <location evidence="1">Nucleus</location>
    </subcellularLocation>
</comment>
<dbReference type="InterPro" id="IPR006909">
    <property type="entry name" value="Rad21/Rec8_C_eu"/>
</dbReference>
<dbReference type="PANTHER" id="PTHR12585">
    <property type="entry name" value="SCC1 / RAD21 FAMILY MEMBER"/>
    <property type="match status" value="1"/>
</dbReference>
<reference evidence="7 8" key="1">
    <citation type="submission" date="2016-01" db="EMBL/GenBank/DDBJ databases">
        <title>Genome sequence of the yeast Holleya sinecauda.</title>
        <authorList>
            <person name="Dietrich F.S."/>
        </authorList>
    </citation>
    <scope>NUCLEOTIDE SEQUENCE [LARGE SCALE GENOMIC DNA]</scope>
    <source>
        <strain evidence="7 8">ATCC 58844</strain>
    </source>
</reference>
<evidence type="ECO:0000259" key="5">
    <source>
        <dbReference type="Pfam" id="PF04824"/>
    </source>
</evidence>
<dbReference type="CDD" id="cd21791">
    <property type="entry name" value="Rad21_Rec8_M_ScScc1p-like"/>
    <property type="match status" value="1"/>
</dbReference>
<dbReference type="InterPro" id="IPR006910">
    <property type="entry name" value="Rad21_Rec8_N"/>
</dbReference>
<feature type="compositionally biased region" description="Polar residues" evidence="4">
    <location>
        <begin position="209"/>
        <end position="231"/>
    </location>
</feature>
<dbReference type="OrthoDB" id="10071381at2759"/>
<dbReference type="Pfam" id="PF04825">
    <property type="entry name" value="Rad21_Rec8_N"/>
    <property type="match status" value="1"/>
</dbReference>
<evidence type="ECO:0000259" key="6">
    <source>
        <dbReference type="Pfam" id="PF04825"/>
    </source>
</evidence>
<evidence type="ECO:0000256" key="2">
    <source>
        <dbReference type="ARBA" id="ARBA00009870"/>
    </source>
</evidence>
<evidence type="ECO:0000313" key="8">
    <source>
        <dbReference type="Proteomes" id="UP000243052"/>
    </source>
</evidence>
<dbReference type="InterPro" id="IPR039781">
    <property type="entry name" value="Rad21/Rec8-like"/>
</dbReference>
<dbReference type="STRING" id="45286.A0A0X8HTQ3"/>
<dbReference type="GO" id="GO:1990414">
    <property type="term" value="P:replication-born double-strand break repair via sister chromatid exchange"/>
    <property type="evidence" value="ECO:0007669"/>
    <property type="project" value="TreeGrafter"/>
</dbReference>
<accession>A0A0X8HTQ3</accession>
<dbReference type="EMBL" id="CP014245">
    <property type="protein sequence ID" value="AMD21274.1"/>
    <property type="molecule type" value="Genomic_DNA"/>
</dbReference>
<dbReference type="SUPFAM" id="SSF46785">
    <property type="entry name" value="Winged helix' DNA-binding domain"/>
    <property type="match status" value="1"/>
</dbReference>
<feature type="region of interest" description="Disordered" evidence="4">
    <location>
        <begin position="209"/>
        <end position="246"/>
    </location>
</feature>
<feature type="domain" description="Rad21/Rec8-like protein C-terminal eukaryotic" evidence="5">
    <location>
        <begin position="535"/>
        <end position="573"/>
    </location>
</feature>
<dbReference type="Pfam" id="PF04824">
    <property type="entry name" value="Rad21_Rec8"/>
    <property type="match status" value="1"/>
</dbReference>
<dbReference type="PANTHER" id="PTHR12585:SF69">
    <property type="entry name" value="FI11703P"/>
    <property type="match status" value="1"/>
</dbReference>
<evidence type="ECO:0000313" key="7">
    <source>
        <dbReference type="EMBL" id="AMD21274.1"/>
    </source>
</evidence>
<proteinExistence type="inferred from homology"/>